<dbReference type="EMBL" id="KN833778">
    <property type="protein sequence ID" value="KIK19785.1"/>
    <property type="molecule type" value="Genomic_DNA"/>
</dbReference>
<accession>A0A0C9Y4Z3</accession>
<evidence type="ECO:0000259" key="2">
    <source>
        <dbReference type="Pfam" id="PF17667"/>
    </source>
</evidence>
<feature type="region of interest" description="Disordered" evidence="1">
    <location>
        <begin position="146"/>
        <end position="224"/>
    </location>
</feature>
<dbReference type="Pfam" id="PF17667">
    <property type="entry name" value="Pkinase_fungal"/>
    <property type="match status" value="1"/>
</dbReference>
<dbReference type="InterPro" id="IPR040976">
    <property type="entry name" value="Pkinase_fungal"/>
</dbReference>
<dbReference type="HOGENOM" id="CLU_769687_0_0_1"/>
<gene>
    <name evidence="3" type="ORF">PISMIDRAFT_13432</name>
</gene>
<reference evidence="4" key="2">
    <citation type="submission" date="2015-01" db="EMBL/GenBank/DDBJ databases">
        <title>Evolutionary Origins and Diversification of the Mycorrhizal Mutualists.</title>
        <authorList>
            <consortium name="DOE Joint Genome Institute"/>
            <consortium name="Mycorrhizal Genomics Consortium"/>
            <person name="Kohler A."/>
            <person name="Kuo A."/>
            <person name="Nagy L.G."/>
            <person name="Floudas D."/>
            <person name="Copeland A."/>
            <person name="Barry K.W."/>
            <person name="Cichocki N."/>
            <person name="Veneault-Fourrey C."/>
            <person name="LaButti K."/>
            <person name="Lindquist E.A."/>
            <person name="Lipzen A."/>
            <person name="Lundell T."/>
            <person name="Morin E."/>
            <person name="Murat C."/>
            <person name="Riley R."/>
            <person name="Ohm R."/>
            <person name="Sun H."/>
            <person name="Tunlid A."/>
            <person name="Henrissat B."/>
            <person name="Grigoriev I.V."/>
            <person name="Hibbett D.S."/>
            <person name="Martin F."/>
        </authorList>
    </citation>
    <scope>NUCLEOTIDE SEQUENCE [LARGE SCALE GENOMIC DNA]</scope>
    <source>
        <strain evidence="4">441</strain>
    </source>
</reference>
<feature type="domain" description="Fungal-type protein kinase" evidence="2">
    <location>
        <begin position="245"/>
        <end position="358"/>
    </location>
</feature>
<proteinExistence type="predicted"/>
<feature type="compositionally biased region" description="Low complexity" evidence="1">
    <location>
        <begin position="181"/>
        <end position="214"/>
    </location>
</feature>
<evidence type="ECO:0000313" key="3">
    <source>
        <dbReference type="EMBL" id="KIK19785.1"/>
    </source>
</evidence>
<feature type="compositionally biased region" description="Polar residues" evidence="1">
    <location>
        <begin position="147"/>
        <end position="163"/>
    </location>
</feature>
<reference evidence="3 4" key="1">
    <citation type="submission" date="2014-04" db="EMBL/GenBank/DDBJ databases">
        <authorList>
            <consortium name="DOE Joint Genome Institute"/>
            <person name="Kuo A."/>
            <person name="Kohler A."/>
            <person name="Costa M.D."/>
            <person name="Nagy L.G."/>
            <person name="Floudas D."/>
            <person name="Copeland A."/>
            <person name="Barry K.W."/>
            <person name="Cichocki N."/>
            <person name="Veneault-Fourrey C."/>
            <person name="LaButti K."/>
            <person name="Lindquist E.A."/>
            <person name="Lipzen A."/>
            <person name="Lundell T."/>
            <person name="Morin E."/>
            <person name="Murat C."/>
            <person name="Sun H."/>
            <person name="Tunlid A."/>
            <person name="Henrissat B."/>
            <person name="Grigoriev I.V."/>
            <person name="Hibbett D.S."/>
            <person name="Martin F."/>
            <person name="Nordberg H.P."/>
            <person name="Cantor M.N."/>
            <person name="Hua S.X."/>
        </authorList>
    </citation>
    <scope>NUCLEOTIDE SEQUENCE [LARGE SCALE GENOMIC DNA]</scope>
    <source>
        <strain evidence="3 4">441</strain>
    </source>
</reference>
<evidence type="ECO:0000256" key="1">
    <source>
        <dbReference type="SAM" id="MobiDB-lite"/>
    </source>
</evidence>
<name>A0A0C9Y4Z3_9AGAM</name>
<organism evidence="3 4">
    <name type="scientific">Pisolithus microcarpus 441</name>
    <dbReference type="NCBI Taxonomy" id="765257"/>
    <lineage>
        <taxon>Eukaryota</taxon>
        <taxon>Fungi</taxon>
        <taxon>Dikarya</taxon>
        <taxon>Basidiomycota</taxon>
        <taxon>Agaricomycotina</taxon>
        <taxon>Agaricomycetes</taxon>
        <taxon>Agaricomycetidae</taxon>
        <taxon>Boletales</taxon>
        <taxon>Sclerodermatineae</taxon>
        <taxon>Pisolithaceae</taxon>
        <taxon>Pisolithus</taxon>
    </lineage>
</organism>
<evidence type="ECO:0000313" key="4">
    <source>
        <dbReference type="Proteomes" id="UP000054018"/>
    </source>
</evidence>
<dbReference type="OrthoDB" id="2704080at2759"/>
<sequence>MPVQPKFLTETPRKVKTLSIPHQVKVFDTPNLKEDFHSELGTSIFDEAMLPSDRYNGDIIADCWFPDRILPIVPNAELLTVLTGPDGKPLYNSSMKQWDPHYLLPILHKVAGPQGRPRLPPEKEERELSMIMTAVMDALICYHNENDPSATPSFEGTEASSPTDPAPDHPSLSSSMDDTASIPTSSIPTTTNPNISVPIHSSSSGPHSDCSGGSTHTSQQGTPPRLWSSVAAMQPLLGSIANLKPDSVLIQRPADGTTQPLDWADILMTAELTSRKKTLELTSQIKFKALAMFDAQPNRAFSYSLPFHAGQYCLYMYDHAGGIYSRSYDLHESPLTLLRILCATAFAPTSWLGMDDTFDC</sequence>
<dbReference type="AlphaFoldDB" id="A0A0C9Y4Z3"/>
<protein>
    <recommendedName>
        <fullName evidence="2">Fungal-type protein kinase domain-containing protein</fullName>
    </recommendedName>
</protein>
<keyword evidence="4" id="KW-1185">Reference proteome</keyword>
<dbReference type="Proteomes" id="UP000054018">
    <property type="component" value="Unassembled WGS sequence"/>
</dbReference>